<name>A6GD70_9BACT</name>
<dbReference type="eggNOG" id="ENOG5032WRY">
    <property type="taxonomic scope" value="Bacteria"/>
</dbReference>
<feature type="compositionally biased region" description="Gly residues" evidence="1">
    <location>
        <begin position="1"/>
        <end position="12"/>
    </location>
</feature>
<reference evidence="2 3" key="1">
    <citation type="submission" date="2007-06" db="EMBL/GenBank/DDBJ databases">
        <authorList>
            <person name="Shimkets L."/>
            <person name="Ferriera S."/>
            <person name="Johnson J."/>
            <person name="Kravitz S."/>
            <person name="Beeson K."/>
            <person name="Sutton G."/>
            <person name="Rogers Y.-H."/>
            <person name="Friedman R."/>
            <person name="Frazier M."/>
            <person name="Venter J.C."/>
        </authorList>
    </citation>
    <scope>NUCLEOTIDE SEQUENCE [LARGE SCALE GENOMIC DNA]</scope>
    <source>
        <strain evidence="2 3">SIR-1</strain>
    </source>
</reference>
<dbReference type="PANTHER" id="PTHR48174">
    <property type="entry name" value="DUF946 FAMILY PROTEIN"/>
    <property type="match status" value="1"/>
</dbReference>
<dbReference type="AlphaFoldDB" id="A6GD70"/>
<dbReference type="InterPro" id="IPR009291">
    <property type="entry name" value="Vps62"/>
</dbReference>
<evidence type="ECO:0000313" key="3">
    <source>
        <dbReference type="Proteomes" id="UP000005801"/>
    </source>
</evidence>
<comment type="caution">
    <text evidence="2">The sequence shown here is derived from an EMBL/GenBank/DDBJ whole genome shotgun (WGS) entry which is preliminary data.</text>
</comment>
<feature type="compositionally biased region" description="Acidic residues" evidence="1">
    <location>
        <begin position="48"/>
        <end position="72"/>
    </location>
</feature>
<dbReference type="RefSeq" id="WP_006974661.1">
    <property type="nucleotide sequence ID" value="NZ_ABCS01000071.1"/>
</dbReference>
<protein>
    <submittedName>
        <fullName evidence="2">Uncharacterized conserved protein of probably eukaryotic origin</fullName>
    </submittedName>
</protein>
<dbReference type="STRING" id="391625.PPSIR1_26833"/>
<evidence type="ECO:0000256" key="1">
    <source>
        <dbReference type="SAM" id="MobiDB-lite"/>
    </source>
</evidence>
<feature type="compositionally biased region" description="Low complexity" evidence="1">
    <location>
        <begin position="38"/>
        <end position="47"/>
    </location>
</feature>
<dbReference type="PANTHER" id="PTHR48174:SF5">
    <property type="entry name" value="VACUOLAR PROTEIN SORTING-ASSOCIATED PROTEIN 62"/>
    <property type="match status" value="1"/>
</dbReference>
<dbReference type="EMBL" id="ABCS01000071">
    <property type="protein sequence ID" value="EDM76145.1"/>
    <property type="molecule type" value="Genomic_DNA"/>
</dbReference>
<sequence>MTVGPLGCGDSGGGEDEVGETQSTEDADESTESETESSTDAGTTESESSSEEESESESEAESESESAEETDTDTGVVEPDPRQTALETYAPRIYFPANEAYWPSSAEWAFPFLERFPDGQGQYWVRSAAELGSPSDVLPFFSGELETAPVYGFWADKGGGVVDLVYFIYYPYNRGKELADTVWGNHVGDWEHITVRLVDDEPSQVYLSAHSFGGAYDWDGGEVELFEGTHPVVYSAWGSHGFWAQPGNHVYMTIGEVDPFFDICITLICADLVDETSAGVAWDTWEVVYGLDFFEQEGLEGAEWPAWMSEDFTDPGRGDPALPSAGPIYRWGNQEDCSVLGIPIDITDMIGVCRLEDGPTGPVSKGTWGPELE</sequence>
<gene>
    <name evidence="2" type="ORF">PPSIR1_26833</name>
</gene>
<evidence type="ECO:0000313" key="2">
    <source>
        <dbReference type="EMBL" id="EDM76145.1"/>
    </source>
</evidence>
<accession>A6GD70</accession>
<dbReference type="Pfam" id="PF06101">
    <property type="entry name" value="Vps62"/>
    <property type="match status" value="1"/>
</dbReference>
<feature type="region of interest" description="Disordered" evidence="1">
    <location>
        <begin position="1"/>
        <end position="83"/>
    </location>
</feature>
<dbReference type="Proteomes" id="UP000005801">
    <property type="component" value="Unassembled WGS sequence"/>
</dbReference>
<organism evidence="2 3">
    <name type="scientific">Plesiocystis pacifica SIR-1</name>
    <dbReference type="NCBI Taxonomy" id="391625"/>
    <lineage>
        <taxon>Bacteria</taxon>
        <taxon>Pseudomonadati</taxon>
        <taxon>Myxococcota</taxon>
        <taxon>Polyangia</taxon>
        <taxon>Nannocystales</taxon>
        <taxon>Nannocystaceae</taxon>
        <taxon>Plesiocystis</taxon>
    </lineage>
</organism>
<proteinExistence type="predicted"/>
<feature type="compositionally biased region" description="Acidic residues" evidence="1">
    <location>
        <begin position="13"/>
        <end position="37"/>
    </location>
</feature>
<keyword evidence="3" id="KW-1185">Reference proteome</keyword>
<dbReference type="OrthoDB" id="144586at2"/>